<evidence type="ECO:0000256" key="7">
    <source>
        <dbReference type="SAM" id="MobiDB-lite"/>
    </source>
</evidence>
<dbReference type="CDD" id="cd23995">
    <property type="entry name" value="Seipin_BSCL2_like"/>
    <property type="match status" value="1"/>
</dbReference>
<proteinExistence type="predicted"/>
<keyword evidence="3" id="KW-0256">Endoplasmic reticulum</keyword>
<dbReference type="AlphaFoldDB" id="A0AA39V2D7"/>
<evidence type="ECO:0000256" key="4">
    <source>
        <dbReference type="ARBA" id="ARBA00022989"/>
    </source>
</evidence>
<feature type="region of interest" description="Disordered" evidence="7">
    <location>
        <begin position="335"/>
        <end position="386"/>
    </location>
</feature>
<evidence type="ECO:0000256" key="1">
    <source>
        <dbReference type="ARBA" id="ARBA00004477"/>
    </source>
</evidence>
<evidence type="ECO:0000256" key="6">
    <source>
        <dbReference type="ARBA" id="ARBA00023136"/>
    </source>
</evidence>
<accession>A0AA39V2D7</accession>
<feature type="compositionally biased region" description="Acidic residues" evidence="7">
    <location>
        <begin position="357"/>
        <end position="366"/>
    </location>
</feature>
<keyword evidence="4 8" id="KW-1133">Transmembrane helix</keyword>
<feature type="transmembrane region" description="Helical" evidence="8">
    <location>
        <begin position="242"/>
        <end position="267"/>
    </location>
</feature>
<reference evidence="9" key="1">
    <citation type="submission" date="2023-03" db="EMBL/GenBank/DDBJ databases">
        <title>Complete genome of Cladonia borealis.</title>
        <authorList>
            <person name="Park H."/>
        </authorList>
    </citation>
    <scope>NUCLEOTIDE SEQUENCE</scope>
    <source>
        <strain evidence="9">ANT050790</strain>
    </source>
</reference>
<dbReference type="Proteomes" id="UP001166286">
    <property type="component" value="Unassembled WGS sequence"/>
</dbReference>
<keyword evidence="10" id="KW-1185">Reference proteome</keyword>
<evidence type="ECO:0000256" key="5">
    <source>
        <dbReference type="ARBA" id="ARBA00023098"/>
    </source>
</evidence>
<keyword evidence="2 8" id="KW-0812">Transmembrane</keyword>
<dbReference type="PANTHER" id="PTHR21212">
    <property type="entry name" value="BERNARDINELLI-SEIP CONGENITAL LIPODYSTROPHY 2 HOMOLOG BSCL2 PROTEIN"/>
    <property type="match status" value="1"/>
</dbReference>
<organism evidence="9 10">
    <name type="scientific">Cladonia borealis</name>
    <dbReference type="NCBI Taxonomy" id="184061"/>
    <lineage>
        <taxon>Eukaryota</taxon>
        <taxon>Fungi</taxon>
        <taxon>Dikarya</taxon>
        <taxon>Ascomycota</taxon>
        <taxon>Pezizomycotina</taxon>
        <taxon>Lecanoromycetes</taxon>
        <taxon>OSLEUM clade</taxon>
        <taxon>Lecanoromycetidae</taxon>
        <taxon>Lecanorales</taxon>
        <taxon>Lecanorineae</taxon>
        <taxon>Cladoniaceae</taxon>
        <taxon>Cladonia</taxon>
    </lineage>
</organism>
<evidence type="ECO:0000256" key="8">
    <source>
        <dbReference type="SAM" id="Phobius"/>
    </source>
</evidence>
<evidence type="ECO:0000313" key="9">
    <source>
        <dbReference type="EMBL" id="KAK0513358.1"/>
    </source>
</evidence>
<dbReference type="GO" id="GO:0005789">
    <property type="term" value="C:endoplasmic reticulum membrane"/>
    <property type="evidence" value="ECO:0007669"/>
    <property type="project" value="UniProtKB-SubCell"/>
</dbReference>
<dbReference type="InterPro" id="IPR009617">
    <property type="entry name" value="Seipin"/>
</dbReference>
<feature type="transmembrane region" description="Helical" evidence="8">
    <location>
        <begin position="39"/>
        <end position="60"/>
    </location>
</feature>
<dbReference type="GO" id="GO:0140042">
    <property type="term" value="P:lipid droplet formation"/>
    <property type="evidence" value="ECO:0007669"/>
    <property type="project" value="UniProtKB-ARBA"/>
</dbReference>
<evidence type="ECO:0008006" key="11">
    <source>
        <dbReference type="Google" id="ProtNLM"/>
    </source>
</evidence>
<evidence type="ECO:0000256" key="2">
    <source>
        <dbReference type="ARBA" id="ARBA00022692"/>
    </source>
</evidence>
<comment type="caution">
    <text evidence="9">The sequence shown here is derived from an EMBL/GenBank/DDBJ whole genome shotgun (WGS) entry which is preliminary data.</text>
</comment>
<keyword evidence="5" id="KW-0443">Lipid metabolism</keyword>
<dbReference type="EMBL" id="JAFEKC020000008">
    <property type="protein sequence ID" value="KAK0513358.1"/>
    <property type="molecule type" value="Genomic_DNA"/>
</dbReference>
<sequence length="404" mass="44992">MEAPRRGQALIERYMETALLPFNAATSKPAQKAYLGTSLFIATSFILFGVASLAYALFYYNYVPQNSVERVIHLQFGGSNPYGTAALSSALTSSQAYDVTLYLHLPRTPNNIAAGNFMLDLSLLAPSNKANADVGTYFLGNDSTSVLARSRRPAILTYASPIVDTANTLSRLPLHLLGWERESEVLEVGMFEGVEFAKGWANVPQSVNVVVEADRNMQFYEVTIRIIARFGGLRWILYHHRILSFLFFTTTFWSSSILSMLLAWFLFSSYLVTHTTTKTESLSDGSARLKSEREDSEPFDPTSLDDISDTPRAFPTLGRQMPLQFTRRPDFIKKEDNNVKEEEETVQSTGVQSLIAEADDEDDDVTEATSGWRDSGLGTGLDEDRVTNVQRRRKALIGDRGRGA</sequence>
<dbReference type="Pfam" id="PF06775">
    <property type="entry name" value="Seipin"/>
    <property type="match status" value="1"/>
</dbReference>
<dbReference type="PANTHER" id="PTHR21212:SF0">
    <property type="entry name" value="SEIPIN"/>
    <property type="match status" value="1"/>
</dbReference>
<gene>
    <name evidence="9" type="ORF">JMJ35_004344</name>
</gene>
<feature type="region of interest" description="Disordered" evidence="7">
    <location>
        <begin position="282"/>
        <end position="313"/>
    </location>
</feature>
<evidence type="ECO:0000313" key="10">
    <source>
        <dbReference type="Proteomes" id="UP001166286"/>
    </source>
</evidence>
<comment type="subcellular location">
    <subcellularLocation>
        <location evidence="1">Endoplasmic reticulum membrane</location>
        <topology evidence="1">Multi-pass membrane protein</topology>
    </subcellularLocation>
</comment>
<evidence type="ECO:0000256" key="3">
    <source>
        <dbReference type="ARBA" id="ARBA00022824"/>
    </source>
</evidence>
<keyword evidence="6 8" id="KW-0472">Membrane</keyword>
<dbReference type="GO" id="GO:0006629">
    <property type="term" value="P:lipid metabolic process"/>
    <property type="evidence" value="ECO:0007669"/>
    <property type="project" value="UniProtKB-KW"/>
</dbReference>
<name>A0AA39V2D7_9LECA</name>
<protein>
    <recommendedName>
        <fullName evidence="11">Adipose-regulatory protein-domain-containing protein</fullName>
    </recommendedName>
</protein>